<dbReference type="PANTHER" id="PTHR43798:SF31">
    <property type="entry name" value="AB HYDROLASE SUPERFAMILY PROTEIN YCLE"/>
    <property type="match status" value="1"/>
</dbReference>
<evidence type="ECO:0000256" key="1">
    <source>
        <dbReference type="ARBA" id="ARBA00022801"/>
    </source>
</evidence>
<dbReference type="GO" id="GO:0016020">
    <property type="term" value="C:membrane"/>
    <property type="evidence" value="ECO:0007669"/>
    <property type="project" value="TreeGrafter"/>
</dbReference>
<proteinExistence type="predicted"/>
<dbReference type="GO" id="GO:0016787">
    <property type="term" value="F:hydrolase activity"/>
    <property type="evidence" value="ECO:0007669"/>
    <property type="project" value="UniProtKB-KW"/>
</dbReference>
<name>A0A1H4AD28_9BACT</name>
<dbReference type="PANTHER" id="PTHR43798">
    <property type="entry name" value="MONOACYLGLYCEROL LIPASE"/>
    <property type="match status" value="1"/>
</dbReference>
<dbReference type="AlphaFoldDB" id="A0A1H4AD28"/>
<feature type="domain" description="AB hydrolase-1" evidence="2">
    <location>
        <begin position="40"/>
        <end position="153"/>
    </location>
</feature>
<sequence length="283" mass="32268">MNKYKIRIIIFLLTILCVNVYGQTKKYAFNFQKTGQGNQTIIFIPGFACSGEVWDETVKTFKNKYICYTLTMAGFAGAQPQTTPSFNNWEESIADFIKDNKIDHPIVVGHSMGGGLALALASDYPDLVGKIIVVDALPCLLALSNDSFQSKKDNDCSKVINQMKTMTEDQFYQMQKAGVKSLLADSAMQEKVINWSLKSDRSTFAKMYCDFSNTDLRDKIKNITCPALVLLEPYFSNIKPRIEAQYKNLKSVKLQYATRGLHFIMYDDKQWYFNQLTNFLMNK</sequence>
<dbReference type="RefSeq" id="WP_091398896.1">
    <property type="nucleotide sequence ID" value="NZ_FNQY01000014.1"/>
</dbReference>
<organism evidence="3 4">
    <name type="scientific">Arachidicoccus rhizosphaerae</name>
    <dbReference type="NCBI Taxonomy" id="551991"/>
    <lineage>
        <taxon>Bacteria</taxon>
        <taxon>Pseudomonadati</taxon>
        <taxon>Bacteroidota</taxon>
        <taxon>Chitinophagia</taxon>
        <taxon>Chitinophagales</taxon>
        <taxon>Chitinophagaceae</taxon>
        <taxon>Arachidicoccus</taxon>
    </lineage>
</organism>
<keyword evidence="4" id="KW-1185">Reference proteome</keyword>
<dbReference type="OrthoDB" id="7172093at2"/>
<dbReference type="Pfam" id="PF00561">
    <property type="entry name" value="Abhydrolase_1"/>
    <property type="match status" value="1"/>
</dbReference>
<evidence type="ECO:0000259" key="2">
    <source>
        <dbReference type="Pfam" id="PF00561"/>
    </source>
</evidence>
<dbReference type="Proteomes" id="UP000199041">
    <property type="component" value="Unassembled WGS sequence"/>
</dbReference>
<evidence type="ECO:0000313" key="3">
    <source>
        <dbReference type="EMBL" id="SEA33668.1"/>
    </source>
</evidence>
<accession>A0A1H4AD28</accession>
<dbReference type="STRING" id="551991.SAMN05192529_11438"/>
<dbReference type="PRINTS" id="PR00111">
    <property type="entry name" value="ABHYDROLASE"/>
</dbReference>
<dbReference type="Gene3D" id="3.40.50.1820">
    <property type="entry name" value="alpha/beta hydrolase"/>
    <property type="match status" value="1"/>
</dbReference>
<reference evidence="3 4" key="1">
    <citation type="submission" date="2016-10" db="EMBL/GenBank/DDBJ databases">
        <authorList>
            <person name="de Groot N.N."/>
        </authorList>
    </citation>
    <scope>NUCLEOTIDE SEQUENCE [LARGE SCALE GENOMIC DNA]</scope>
    <source>
        <strain evidence="3 4">Vu-144</strain>
    </source>
</reference>
<dbReference type="InterPro" id="IPR050266">
    <property type="entry name" value="AB_hydrolase_sf"/>
</dbReference>
<keyword evidence="1" id="KW-0378">Hydrolase</keyword>
<dbReference type="InterPro" id="IPR029058">
    <property type="entry name" value="AB_hydrolase_fold"/>
</dbReference>
<dbReference type="InterPro" id="IPR000073">
    <property type="entry name" value="AB_hydrolase_1"/>
</dbReference>
<gene>
    <name evidence="3" type="ORF">SAMN05192529_11438</name>
</gene>
<dbReference type="EMBL" id="FNQY01000014">
    <property type="protein sequence ID" value="SEA33668.1"/>
    <property type="molecule type" value="Genomic_DNA"/>
</dbReference>
<dbReference type="SUPFAM" id="SSF53474">
    <property type="entry name" value="alpha/beta-Hydrolases"/>
    <property type="match status" value="1"/>
</dbReference>
<evidence type="ECO:0000313" key="4">
    <source>
        <dbReference type="Proteomes" id="UP000199041"/>
    </source>
</evidence>
<protein>
    <submittedName>
        <fullName evidence="3">Pimeloyl-ACP methyl ester carboxylesterase</fullName>
    </submittedName>
</protein>